<keyword evidence="4" id="KW-1185">Reference proteome</keyword>
<dbReference type="SUPFAM" id="SSF52833">
    <property type="entry name" value="Thioredoxin-like"/>
    <property type="match status" value="1"/>
</dbReference>
<accession>A0A1Y2D1U4</accession>
<dbReference type="PANTHER" id="PTHR44051">
    <property type="entry name" value="GLUTATHIONE S-TRANSFERASE-RELATED"/>
    <property type="match status" value="1"/>
</dbReference>
<dbReference type="CDD" id="cd03194">
    <property type="entry name" value="GST_C_3"/>
    <property type="match status" value="1"/>
</dbReference>
<sequence>MTTTPVLGSNHTLLTFKQNYSSWSLRPIIFIRKHKLPIKIVSHNIIGSETVKAKTPTALLPALEMEVAGKLVIIPDSLAILETLGDLFPVQIWPQDALLRAKARTISAEMHSGFPNLRNDMTCNLRARYTRTPKWSQATTADIHRILTIWHTARAEASQLPNDDGWLFGSFTAADAMYFPIVTRFLTYGVEIDETKFPLAKAYFDHVLRDETVREIYETAYNEETVVEVFEGIYPGQTKEKLVV</sequence>
<dbReference type="EMBL" id="MCGO01000002">
    <property type="protein sequence ID" value="ORY53261.1"/>
    <property type="molecule type" value="Genomic_DNA"/>
</dbReference>
<dbReference type="PANTHER" id="PTHR44051:SF8">
    <property type="entry name" value="GLUTATHIONE S-TRANSFERASE GSTA"/>
    <property type="match status" value="1"/>
</dbReference>
<feature type="domain" description="GST N-terminal" evidence="2">
    <location>
        <begin position="20"/>
        <end position="89"/>
    </location>
</feature>
<dbReference type="SUPFAM" id="SSF47616">
    <property type="entry name" value="GST C-terminal domain-like"/>
    <property type="match status" value="1"/>
</dbReference>
<evidence type="ECO:0000259" key="2">
    <source>
        <dbReference type="Pfam" id="PF13417"/>
    </source>
</evidence>
<dbReference type="Gene3D" id="3.40.30.10">
    <property type="entry name" value="Glutaredoxin"/>
    <property type="match status" value="1"/>
</dbReference>
<dbReference type="Pfam" id="PF13417">
    <property type="entry name" value="GST_N_3"/>
    <property type="match status" value="1"/>
</dbReference>
<comment type="similarity">
    <text evidence="1">Belongs to the GST superfamily.</text>
</comment>
<gene>
    <name evidence="3" type="ORF">BCR33DRAFT_845450</name>
</gene>
<dbReference type="InterPro" id="IPR036282">
    <property type="entry name" value="Glutathione-S-Trfase_C_sf"/>
</dbReference>
<dbReference type="Pfam" id="PF13410">
    <property type="entry name" value="GST_C_2"/>
    <property type="match status" value="1"/>
</dbReference>
<dbReference type="InterPro" id="IPR004045">
    <property type="entry name" value="Glutathione_S-Trfase_N"/>
</dbReference>
<dbReference type="InterPro" id="IPR036249">
    <property type="entry name" value="Thioredoxin-like_sf"/>
</dbReference>
<evidence type="ECO:0000313" key="4">
    <source>
        <dbReference type="Proteomes" id="UP000193642"/>
    </source>
</evidence>
<comment type="caution">
    <text evidence="3">The sequence shown here is derived from an EMBL/GenBank/DDBJ whole genome shotgun (WGS) entry which is preliminary data.</text>
</comment>
<dbReference type="Proteomes" id="UP000193642">
    <property type="component" value="Unassembled WGS sequence"/>
</dbReference>
<dbReference type="AlphaFoldDB" id="A0A1Y2D1U4"/>
<dbReference type="STRING" id="329046.A0A1Y2D1U4"/>
<organism evidence="3 4">
    <name type="scientific">Rhizoclosmatium globosum</name>
    <dbReference type="NCBI Taxonomy" id="329046"/>
    <lineage>
        <taxon>Eukaryota</taxon>
        <taxon>Fungi</taxon>
        <taxon>Fungi incertae sedis</taxon>
        <taxon>Chytridiomycota</taxon>
        <taxon>Chytridiomycota incertae sedis</taxon>
        <taxon>Chytridiomycetes</taxon>
        <taxon>Chytridiales</taxon>
        <taxon>Chytriomycetaceae</taxon>
        <taxon>Rhizoclosmatium</taxon>
    </lineage>
</organism>
<reference evidence="3 4" key="1">
    <citation type="submission" date="2016-07" db="EMBL/GenBank/DDBJ databases">
        <title>Pervasive Adenine N6-methylation of Active Genes in Fungi.</title>
        <authorList>
            <consortium name="DOE Joint Genome Institute"/>
            <person name="Mondo S.J."/>
            <person name="Dannebaum R.O."/>
            <person name="Kuo R.C."/>
            <person name="Labutti K."/>
            <person name="Haridas S."/>
            <person name="Kuo A."/>
            <person name="Salamov A."/>
            <person name="Ahrendt S.R."/>
            <person name="Lipzen A."/>
            <person name="Sullivan W."/>
            <person name="Andreopoulos W.B."/>
            <person name="Clum A."/>
            <person name="Lindquist E."/>
            <person name="Daum C."/>
            <person name="Ramamoorthy G.K."/>
            <person name="Gryganskyi A."/>
            <person name="Culley D."/>
            <person name="Magnuson J.K."/>
            <person name="James T.Y."/>
            <person name="O'Malley M.A."/>
            <person name="Stajich J.E."/>
            <person name="Spatafora J.W."/>
            <person name="Visel A."/>
            <person name="Grigoriev I.V."/>
        </authorList>
    </citation>
    <scope>NUCLEOTIDE SEQUENCE [LARGE SCALE GENOMIC DNA]</scope>
    <source>
        <strain evidence="3 4">JEL800</strain>
    </source>
</reference>
<name>A0A1Y2D1U4_9FUNG</name>
<dbReference type="Gene3D" id="1.20.1050.10">
    <property type="match status" value="1"/>
</dbReference>
<proteinExistence type="inferred from homology"/>
<evidence type="ECO:0000256" key="1">
    <source>
        <dbReference type="ARBA" id="ARBA00007409"/>
    </source>
</evidence>
<dbReference type="OrthoDB" id="249703at2759"/>
<protein>
    <recommendedName>
        <fullName evidence="2">GST N-terminal domain-containing protein</fullName>
    </recommendedName>
</protein>
<evidence type="ECO:0000313" key="3">
    <source>
        <dbReference type="EMBL" id="ORY53261.1"/>
    </source>
</evidence>